<comment type="caution">
    <text evidence="1">The sequence shown here is derived from an EMBL/GenBank/DDBJ whole genome shotgun (WGS) entry which is preliminary data.</text>
</comment>
<protein>
    <submittedName>
        <fullName evidence="1">Uncharacterized protein</fullName>
    </submittedName>
</protein>
<accession>A0A016T2N3</accession>
<dbReference type="Proteomes" id="UP000024635">
    <property type="component" value="Unassembled WGS sequence"/>
</dbReference>
<organism evidence="1 2">
    <name type="scientific">Ancylostoma ceylanicum</name>
    <dbReference type="NCBI Taxonomy" id="53326"/>
    <lineage>
        <taxon>Eukaryota</taxon>
        <taxon>Metazoa</taxon>
        <taxon>Ecdysozoa</taxon>
        <taxon>Nematoda</taxon>
        <taxon>Chromadorea</taxon>
        <taxon>Rhabditida</taxon>
        <taxon>Rhabditina</taxon>
        <taxon>Rhabditomorpha</taxon>
        <taxon>Strongyloidea</taxon>
        <taxon>Ancylostomatidae</taxon>
        <taxon>Ancylostomatinae</taxon>
        <taxon>Ancylostoma</taxon>
    </lineage>
</organism>
<dbReference type="AlphaFoldDB" id="A0A016T2N3"/>
<gene>
    <name evidence="1" type="primary">Acey_s0146.g2557</name>
    <name evidence="1" type="ORF">Y032_0146g2557</name>
</gene>
<name>A0A016T2N3_9BILA</name>
<sequence>MGCAFRKMYHEKFTFFCLHENLFFRGVDLTFLRVTHKSDWFFVGLTKTFLRVTHEVFFLWVSERFSFALSFLPPRLRSMLYAGLLL</sequence>
<reference evidence="2" key="1">
    <citation type="journal article" date="2015" name="Nat. Genet.">
        <title>The genome and transcriptome of the zoonotic hookworm Ancylostoma ceylanicum identify infection-specific gene families.</title>
        <authorList>
            <person name="Schwarz E.M."/>
            <person name="Hu Y."/>
            <person name="Antoshechkin I."/>
            <person name="Miller M.M."/>
            <person name="Sternberg P.W."/>
            <person name="Aroian R.V."/>
        </authorList>
    </citation>
    <scope>NUCLEOTIDE SEQUENCE</scope>
    <source>
        <strain evidence="2">HY135</strain>
    </source>
</reference>
<keyword evidence="2" id="KW-1185">Reference proteome</keyword>
<proteinExistence type="predicted"/>
<evidence type="ECO:0000313" key="1">
    <source>
        <dbReference type="EMBL" id="EYB96881.1"/>
    </source>
</evidence>
<evidence type="ECO:0000313" key="2">
    <source>
        <dbReference type="Proteomes" id="UP000024635"/>
    </source>
</evidence>
<dbReference type="EMBL" id="JARK01001482">
    <property type="protein sequence ID" value="EYB96881.1"/>
    <property type="molecule type" value="Genomic_DNA"/>
</dbReference>